<gene>
    <name evidence="1" type="ORF">ANN_22671</name>
</gene>
<protein>
    <recommendedName>
        <fullName evidence="3">Nuclease HARBI1</fullName>
    </recommendedName>
</protein>
<sequence length="124" mass="14375">MEHVNYIGVLRRFRRYLFLLRRPPLRRNLLLDRSNPFETYGDAKFKASFRFSKETARDLLRDIGHLLKHDTLPITLRLLLTLRFLATGAFYAVNGDTGNISASTVCRIIDRVLTAINSLRLRVA</sequence>
<reference evidence="1 2" key="1">
    <citation type="journal article" date="2022" name="Allergy">
        <title>Genome assembly and annotation of Periplaneta americana reveal a comprehensive cockroach allergen profile.</title>
        <authorList>
            <person name="Wang L."/>
            <person name="Xiong Q."/>
            <person name="Saelim N."/>
            <person name="Wang L."/>
            <person name="Nong W."/>
            <person name="Wan A.T."/>
            <person name="Shi M."/>
            <person name="Liu X."/>
            <person name="Cao Q."/>
            <person name="Hui J.H.L."/>
            <person name="Sookrung N."/>
            <person name="Leung T.F."/>
            <person name="Tungtrongchitr A."/>
            <person name="Tsui S.K.W."/>
        </authorList>
    </citation>
    <scope>NUCLEOTIDE SEQUENCE [LARGE SCALE GENOMIC DNA]</scope>
    <source>
        <strain evidence="1">PWHHKU_190912</strain>
    </source>
</reference>
<dbReference type="EMBL" id="JAJSOF020000033">
    <property type="protein sequence ID" value="KAJ4430455.1"/>
    <property type="molecule type" value="Genomic_DNA"/>
</dbReference>
<evidence type="ECO:0008006" key="3">
    <source>
        <dbReference type="Google" id="ProtNLM"/>
    </source>
</evidence>
<dbReference type="Proteomes" id="UP001148838">
    <property type="component" value="Unassembled WGS sequence"/>
</dbReference>
<organism evidence="1 2">
    <name type="scientific">Periplaneta americana</name>
    <name type="common">American cockroach</name>
    <name type="synonym">Blatta americana</name>
    <dbReference type="NCBI Taxonomy" id="6978"/>
    <lineage>
        <taxon>Eukaryota</taxon>
        <taxon>Metazoa</taxon>
        <taxon>Ecdysozoa</taxon>
        <taxon>Arthropoda</taxon>
        <taxon>Hexapoda</taxon>
        <taxon>Insecta</taxon>
        <taxon>Pterygota</taxon>
        <taxon>Neoptera</taxon>
        <taxon>Polyneoptera</taxon>
        <taxon>Dictyoptera</taxon>
        <taxon>Blattodea</taxon>
        <taxon>Blattoidea</taxon>
        <taxon>Blattidae</taxon>
        <taxon>Blattinae</taxon>
        <taxon>Periplaneta</taxon>
    </lineage>
</organism>
<proteinExistence type="predicted"/>
<comment type="caution">
    <text evidence="1">The sequence shown here is derived from an EMBL/GenBank/DDBJ whole genome shotgun (WGS) entry which is preliminary data.</text>
</comment>
<evidence type="ECO:0000313" key="2">
    <source>
        <dbReference type="Proteomes" id="UP001148838"/>
    </source>
</evidence>
<accession>A0ABQ8S9Q2</accession>
<name>A0ABQ8S9Q2_PERAM</name>
<evidence type="ECO:0000313" key="1">
    <source>
        <dbReference type="EMBL" id="KAJ4430455.1"/>
    </source>
</evidence>
<keyword evidence="2" id="KW-1185">Reference proteome</keyword>